<sequence length="158" mass="18511">MLQDQSKRYKCFQLFRIANVVVLVIIFTVCGFINYGSKEYFDIFMYHLAFAIPTIMFHLVPYFRINTIFVCLTSLFYLGVIFWALITYVKMSTTEKDSEKEMLSFFLYHYLVPGSMIGTSFLVVASFYMENEEDNNDIFAGSNIEIPIARPHYDNVEN</sequence>
<evidence type="ECO:0000313" key="2">
    <source>
        <dbReference type="EMBL" id="CAI2382704.1"/>
    </source>
</evidence>
<keyword evidence="1" id="KW-1133">Transmembrane helix</keyword>
<evidence type="ECO:0000313" key="3">
    <source>
        <dbReference type="Proteomes" id="UP001295684"/>
    </source>
</evidence>
<dbReference type="AlphaFoldDB" id="A0AAD1Y1B3"/>
<accession>A0AAD1Y1B3</accession>
<comment type="caution">
    <text evidence="2">The sequence shown here is derived from an EMBL/GenBank/DDBJ whole genome shotgun (WGS) entry which is preliminary data.</text>
</comment>
<reference evidence="2" key="1">
    <citation type="submission" date="2023-07" db="EMBL/GenBank/DDBJ databases">
        <authorList>
            <consortium name="AG Swart"/>
            <person name="Singh M."/>
            <person name="Singh A."/>
            <person name="Seah K."/>
            <person name="Emmerich C."/>
        </authorList>
    </citation>
    <scope>NUCLEOTIDE SEQUENCE</scope>
    <source>
        <strain evidence="2">DP1</strain>
    </source>
</reference>
<feature type="transmembrane region" description="Helical" evidence="1">
    <location>
        <begin position="106"/>
        <end position="129"/>
    </location>
</feature>
<proteinExistence type="predicted"/>
<keyword evidence="1" id="KW-0472">Membrane</keyword>
<organism evidence="2 3">
    <name type="scientific">Euplotes crassus</name>
    <dbReference type="NCBI Taxonomy" id="5936"/>
    <lineage>
        <taxon>Eukaryota</taxon>
        <taxon>Sar</taxon>
        <taxon>Alveolata</taxon>
        <taxon>Ciliophora</taxon>
        <taxon>Intramacronucleata</taxon>
        <taxon>Spirotrichea</taxon>
        <taxon>Hypotrichia</taxon>
        <taxon>Euplotida</taxon>
        <taxon>Euplotidae</taxon>
        <taxon>Moneuplotes</taxon>
    </lineage>
</organism>
<keyword evidence="1" id="KW-0812">Transmembrane</keyword>
<name>A0AAD1Y1B3_EUPCR</name>
<dbReference type="Proteomes" id="UP001295684">
    <property type="component" value="Unassembled WGS sequence"/>
</dbReference>
<dbReference type="EMBL" id="CAMPGE010024894">
    <property type="protein sequence ID" value="CAI2382704.1"/>
    <property type="molecule type" value="Genomic_DNA"/>
</dbReference>
<feature type="transmembrane region" description="Helical" evidence="1">
    <location>
        <begin position="43"/>
        <end position="60"/>
    </location>
</feature>
<feature type="transmembrane region" description="Helical" evidence="1">
    <location>
        <begin position="12"/>
        <end position="37"/>
    </location>
</feature>
<keyword evidence="3" id="KW-1185">Reference proteome</keyword>
<feature type="transmembrane region" description="Helical" evidence="1">
    <location>
        <begin position="67"/>
        <end position="86"/>
    </location>
</feature>
<protein>
    <submittedName>
        <fullName evidence="2">Uncharacterized protein</fullName>
    </submittedName>
</protein>
<evidence type="ECO:0000256" key="1">
    <source>
        <dbReference type="SAM" id="Phobius"/>
    </source>
</evidence>
<gene>
    <name evidence="2" type="ORF">ECRASSUSDP1_LOCUS24187</name>
</gene>